<gene>
    <name evidence="2" type="ORF">NWE54_08535</name>
</gene>
<dbReference type="AlphaFoldDB" id="A0A9E7ZP73"/>
<organism evidence="2">
    <name type="scientific">Bosea sp. NBC_00436</name>
    <dbReference type="NCBI Taxonomy" id="2969620"/>
    <lineage>
        <taxon>Bacteria</taxon>
        <taxon>Pseudomonadati</taxon>
        <taxon>Pseudomonadota</taxon>
        <taxon>Alphaproteobacteria</taxon>
        <taxon>Hyphomicrobiales</taxon>
        <taxon>Boseaceae</taxon>
        <taxon>Bosea</taxon>
    </lineage>
</organism>
<proteinExistence type="predicted"/>
<dbReference type="EMBL" id="CP102774">
    <property type="protein sequence ID" value="UZF88818.1"/>
    <property type="molecule type" value="Genomic_DNA"/>
</dbReference>
<protein>
    <submittedName>
        <fullName evidence="2">Uncharacterized protein</fullName>
    </submittedName>
</protein>
<accession>A0A9E7ZP73</accession>
<feature type="region of interest" description="Disordered" evidence="1">
    <location>
        <begin position="1"/>
        <end position="20"/>
    </location>
</feature>
<evidence type="ECO:0000313" key="2">
    <source>
        <dbReference type="EMBL" id="UZF88818.1"/>
    </source>
</evidence>
<evidence type="ECO:0000256" key="1">
    <source>
        <dbReference type="SAM" id="MobiDB-lite"/>
    </source>
</evidence>
<reference evidence="2" key="1">
    <citation type="submission" date="2022-08" db="EMBL/GenBank/DDBJ databases">
        <title>Complete Genome Sequences of 2 Bosea sp. soil isolates.</title>
        <authorList>
            <person name="Alvarez Arevalo M."/>
            <person name="Sterndorff E.B."/>
            <person name="Faurdal D."/>
            <person name="Joergensen T.S."/>
            <person name="Weber T."/>
        </authorList>
    </citation>
    <scope>NUCLEOTIDE SEQUENCE</scope>
    <source>
        <strain evidence="2">NBC_00436</strain>
    </source>
</reference>
<name>A0A9E7ZP73_9HYPH</name>
<sequence length="112" mass="12062">MQDQPLFPHPGIGDPTAQVGHPVGVEGYGLRVQAVAMGTAQTADGDPVRIWVGVVLAPNPDVPPGYIGSFRTDARVGIDAEEADLYEQITDMLDWVGPQLRKFRELRGATSH</sequence>